<evidence type="ECO:0000313" key="4">
    <source>
        <dbReference type="Proteomes" id="UP000230233"/>
    </source>
</evidence>
<dbReference type="AlphaFoldDB" id="A0A2G5VJN0"/>
<keyword evidence="2" id="KW-0812">Transmembrane</keyword>
<evidence type="ECO:0000256" key="2">
    <source>
        <dbReference type="SAM" id="Phobius"/>
    </source>
</evidence>
<feature type="region of interest" description="Disordered" evidence="1">
    <location>
        <begin position="16"/>
        <end position="41"/>
    </location>
</feature>
<protein>
    <submittedName>
        <fullName evidence="3">Uncharacterized protein</fullName>
    </submittedName>
</protein>
<comment type="caution">
    <text evidence="3">The sequence shown here is derived from an EMBL/GenBank/DDBJ whole genome shotgun (WGS) entry which is preliminary data.</text>
</comment>
<reference evidence="4" key="1">
    <citation type="submission" date="2017-10" db="EMBL/GenBank/DDBJ databases">
        <title>Rapid genome shrinkage in a self-fertile nematode reveals novel sperm competition proteins.</title>
        <authorList>
            <person name="Yin D."/>
            <person name="Schwarz E.M."/>
            <person name="Thomas C.G."/>
            <person name="Felde R.L."/>
            <person name="Korf I.F."/>
            <person name="Cutter A.D."/>
            <person name="Schartner C.M."/>
            <person name="Ralston E.J."/>
            <person name="Meyer B.J."/>
            <person name="Haag E.S."/>
        </authorList>
    </citation>
    <scope>NUCLEOTIDE SEQUENCE [LARGE SCALE GENOMIC DNA]</scope>
    <source>
        <strain evidence="4">JU1422</strain>
    </source>
</reference>
<dbReference type="STRING" id="1611254.A0A2G5VJN0"/>
<accession>A0A2G5VJN0</accession>
<dbReference type="EMBL" id="PDUG01000001">
    <property type="protein sequence ID" value="PIC51968.1"/>
    <property type="molecule type" value="Genomic_DNA"/>
</dbReference>
<evidence type="ECO:0000313" key="3">
    <source>
        <dbReference type="EMBL" id="PIC51968.1"/>
    </source>
</evidence>
<keyword evidence="2" id="KW-1133">Transmembrane helix</keyword>
<feature type="transmembrane region" description="Helical" evidence="2">
    <location>
        <begin position="68"/>
        <end position="90"/>
    </location>
</feature>
<gene>
    <name evidence="3" type="primary">Cnig_chr_I.g2264</name>
    <name evidence="3" type="ORF">B9Z55_002264</name>
</gene>
<organism evidence="3 4">
    <name type="scientific">Caenorhabditis nigoni</name>
    <dbReference type="NCBI Taxonomy" id="1611254"/>
    <lineage>
        <taxon>Eukaryota</taxon>
        <taxon>Metazoa</taxon>
        <taxon>Ecdysozoa</taxon>
        <taxon>Nematoda</taxon>
        <taxon>Chromadorea</taxon>
        <taxon>Rhabditida</taxon>
        <taxon>Rhabditina</taxon>
        <taxon>Rhabditomorpha</taxon>
        <taxon>Rhabditoidea</taxon>
        <taxon>Rhabditidae</taxon>
        <taxon>Peloderinae</taxon>
        <taxon>Caenorhabditis</taxon>
    </lineage>
</organism>
<sequence>MYSTISFQQILEKNGNGKLANGGSSSSADKKSVHTNGNTLISTEEKQDSILSLSEESMTTQKSLVSRVANTCFVIFLILLLLIAVVIVLFERSDGSAHNDFIENNRALSDLRHLYYEPTRHYVVGQYRKYFGPKI</sequence>
<name>A0A2G5VJN0_9PELO</name>
<evidence type="ECO:0000256" key="1">
    <source>
        <dbReference type="SAM" id="MobiDB-lite"/>
    </source>
</evidence>
<proteinExistence type="predicted"/>
<keyword evidence="4" id="KW-1185">Reference proteome</keyword>
<dbReference type="Proteomes" id="UP000230233">
    <property type="component" value="Chromosome I"/>
</dbReference>
<keyword evidence="2" id="KW-0472">Membrane</keyword>